<dbReference type="InterPro" id="IPR036237">
    <property type="entry name" value="Xyl_isomerase-like_sf"/>
</dbReference>
<evidence type="ECO:0000259" key="1">
    <source>
        <dbReference type="Pfam" id="PF01261"/>
    </source>
</evidence>
<dbReference type="SUPFAM" id="SSF51658">
    <property type="entry name" value="Xylose isomerase-like"/>
    <property type="match status" value="1"/>
</dbReference>
<sequence>MKLSFSTLGCPEWSWNEILATAKDMGFDGIEIRGVGNELYAPDIKEFSANNIQSTKNKLKAMDLEVVCLTSACYLYDKTNAGRYLEEGKAYIDTASALGASYVRVLGDKDPQPSAEIDDSVVAASLEPLGQYAKERGVALLIETNGVYADTKRLSTLLRRLSDGSVGVLWDMHHPYRYFGEQPEQTYENIGSYIKYVHVKDSVVDGDGRLQYKMMGYGDLPVKEGVRILNENGYNGYLSLEWVKRWYSDLEAPGVVFLQYINYMKKII</sequence>
<dbReference type="EMBL" id="DVMM01000061">
    <property type="protein sequence ID" value="HIU29245.1"/>
    <property type="molecule type" value="Genomic_DNA"/>
</dbReference>
<comment type="caution">
    <text evidence="2">The sequence shown here is derived from an EMBL/GenBank/DDBJ whole genome shotgun (WGS) entry which is preliminary data.</text>
</comment>
<dbReference type="AlphaFoldDB" id="A0A9D1I997"/>
<keyword evidence="2" id="KW-0413">Isomerase</keyword>
<proteinExistence type="predicted"/>
<dbReference type="GO" id="GO:0016853">
    <property type="term" value="F:isomerase activity"/>
    <property type="evidence" value="ECO:0007669"/>
    <property type="project" value="UniProtKB-KW"/>
</dbReference>
<reference evidence="2" key="1">
    <citation type="submission" date="2020-10" db="EMBL/GenBank/DDBJ databases">
        <authorList>
            <person name="Gilroy R."/>
        </authorList>
    </citation>
    <scope>NUCLEOTIDE SEQUENCE</scope>
    <source>
        <strain evidence="2">CHK195-4489</strain>
    </source>
</reference>
<name>A0A9D1I997_9CLOT</name>
<feature type="domain" description="Xylose isomerase-like TIM barrel" evidence="1">
    <location>
        <begin position="20"/>
        <end position="246"/>
    </location>
</feature>
<dbReference type="InterPro" id="IPR013022">
    <property type="entry name" value="Xyl_isomerase-like_TIM-brl"/>
</dbReference>
<organism evidence="2 3">
    <name type="scientific">Candidatus Egerieisoma faecipullorum</name>
    <dbReference type="NCBI Taxonomy" id="2840963"/>
    <lineage>
        <taxon>Bacteria</taxon>
        <taxon>Bacillati</taxon>
        <taxon>Bacillota</taxon>
        <taxon>Clostridia</taxon>
        <taxon>Eubacteriales</taxon>
        <taxon>Clostridiaceae</taxon>
        <taxon>Clostridiaceae incertae sedis</taxon>
        <taxon>Candidatus Egerieisoma</taxon>
    </lineage>
</organism>
<dbReference type="InterPro" id="IPR050312">
    <property type="entry name" value="IolE/XylAMocC-like"/>
</dbReference>
<evidence type="ECO:0000313" key="3">
    <source>
        <dbReference type="Proteomes" id="UP000824089"/>
    </source>
</evidence>
<dbReference type="Gene3D" id="3.20.20.150">
    <property type="entry name" value="Divalent-metal-dependent TIM barrel enzymes"/>
    <property type="match status" value="1"/>
</dbReference>
<gene>
    <name evidence="2" type="ORF">IAD50_02990</name>
</gene>
<protein>
    <submittedName>
        <fullName evidence="2">Sugar phosphate isomerase/epimerase</fullName>
    </submittedName>
</protein>
<dbReference type="PANTHER" id="PTHR12110">
    <property type="entry name" value="HYDROXYPYRUVATE ISOMERASE"/>
    <property type="match status" value="1"/>
</dbReference>
<dbReference type="Pfam" id="PF01261">
    <property type="entry name" value="AP_endonuc_2"/>
    <property type="match status" value="1"/>
</dbReference>
<dbReference type="Proteomes" id="UP000824089">
    <property type="component" value="Unassembled WGS sequence"/>
</dbReference>
<accession>A0A9D1I997</accession>
<reference evidence="2" key="2">
    <citation type="journal article" date="2021" name="PeerJ">
        <title>Extensive microbial diversity within the chicken gut microbiome revealed by metagenomics and culture.</title>
        <authorList>
            <person name="Gilroy R."/>
            <person name="Ravi A."/>
            <person name="Getino M."/>
            <person name="Pursley I."/>
            <person name="Horton D.L."/>
            <person name="Alikhan N.F."/>
            <person name="Baker D."/>
            <person name="Gharbi K."/>
            <person name="Hall N."/>
            <person name="Watson M."/>
            <person name="Adriaenssens E.M."/>
            <person name="Foster-Nyarko E."/>
            <person name="Jarju S."/>
            <person name="Secka A."/>
            <person name="Antonio M."/>
            <person name="Oren A."/>
            <person name="Chaudhuri R.R."/>
            <person name="La Ragione R."/>
            <person name="Hildebrand F."/>
            <person name="Pallen M.J."/>
        </authorList>
    </citation>
    <scope>NUCLEOTIDE SEQUENCE</scope>
    <source>
        <strain evidence="2">CHK195-4489</strain>
    </source>
</reference>
<evidence type="ECO:0000313" key="2">
    <source>
        <dbReference type="EMBL" id="HIU29245.1"/>
    </source>
</evidence>